<feature type="region of interest" description="Disordered" evidence="1">
    <location>
        <begin position="99"/>
        <end position="128"/>
    </location>
</feature>
<comment type="caution">
    <text evidence="2">The sequence shown here is derived from an EMBL/GenBank/DDBJ whole genome shotgun (WGS) entry which is preliminary data.</text>
</comment>
<sequence>MCVTLKGVERSRIIKYFNEIQSYDEQNVYIVGLIAACEVATRLPRKEEDEADFHSAPYKYTLRVERGCSAVDIPICYKAILALHGITAQRIQIIQKSLKPTETAHKDGRGRHTNKPKMLPNDTTVNIH</sequence>
<protein>
    <submittedName>
        <fullName evidence="2">Uncharacterized protein</fullName>
    </submittedName>
</protein>
<dbReference type="Proteomes" id="UP001159363">
    <property type="component" value="Chromosome 4"/>
</dbReference>
<name>A0ABQ9HH67_9NEOP</name>
<proteinExistence type="predicted"/>
<keyword evidence="3" id="KW-1185">Reference proteome</keyword>
<evidence type="ECO:0000256" key="1">
    <source>
        <dbReference type="SAM" id="MobiDB-lite"/>
    </source>
</evidence>
<evidence type="ECO:0000313" key="3">
    <source>
        <dbReference type="Proteomes" id="UP001159363"/>
    </source>
</evidence>
<dbReference type="EMBL" id="JARBHB010000005">
    <property type="protein sequence ID" value="KAJ8883639.1"/>
    <property type="molecule type" value="Genomic_DNA"/>
</dbReference>
<organism evidence="2 3">
    <name type="scientific">Dryococelus australis</name>
    <dbReference type="NCBI Taxonomy" id="614101"/>
    <lineage>
        <taxon>Eukaryota</taxon>
        <taxon>Metazoa</taxon>
        <taxon>Ecdysozoa</taxon>
        <taxon>Arthropoda</taxon>
        <taxon>Hexapoda</taxon>
        <taxon>Insecta</taxon>
        <taxon>Pterygota</taxon>
        <taxon>Neoptera</taxon>
        <taxon>Polyneoptera</taxon>
        <taxon>Phasmatodea</taxon>
        <taxon>Verophasmatodea</taxon>
        <taxon>Anareolatae</taxon>
        <taxon>Phasmatidae</taxon>
        <taxon>Eurycanthinae</taxon>
        <taxon>Dryococelus</taxon>
    </lineage>
</organism>
<evidence type="ECO:0000313" key="2">
    <source>
        <dbReference type="EMBL" id="KAJ8883639.1"/>
    </source>
</evidence>
<reference evidence="2 3" key="1">
    <citation type="submission" date="2023-02" db="EMBL/GenBank/DDBJ databases">
        <title>LHISI_Scaffold_Assembly.</title>
        <authorList>
            <person name="Stuart O.P."/>
            <person name="Cleave R."/>
            <person name="Magrath M.J.L."/>
            <person name="Mikheyev A.S."/>
        </authorList>
    </citation>
    <scope>NUCLEOTIDE SEQUENCE [LARGE SCALE GENOMIC DNA]</scope>
    <source>
        <strain evidence="2">Daus_M_001</strain>
        <tissue evidence="2">Leg muscle</tissue>
    </source>
</reference>
<gene>
    <name evidence="2" type="ORF">PR048_015492</name>
</gene>
<accession>A0ABQ9HH67</accession>